<dbReference type="Pfam" id="PF11916">
    <property type="entry name" value="Vac14_Fig4_bd"/>
    <property type="match status" value="1"/>
</dbReference>
<feature type="domain" description="Vacuolar protein 14 C-terminal Fig4-binding" evidence="5">
    <location>
        <begin position="191"/>
        <end position="358"/>
    </location>
</feature>
<evidence type="ECO:0000256" key="2">
    <source>
        <dbReference type="ARBA" id="ARBA00022737"/>
    </source>
</evidence>
<evidence type="ECO:0000256" key="3">
    <source>
        <dbReference type="ARBA" id="ARBA00023136"/>
    </source>
</evidence>
<dbReference type="GO" id="GO:0010008">
    <property type="term" value="C:endosome membrane"/>
    <property type="evidence" value="ECO:0007669"/>
    <property type="project" value="TreeGrafter"/>
</dbReference>
<keyword evidence="2" id="KW-0677">Repeat</keyword>
<dbReference type="EMBL" id="HBHQ01024700">
    <property type="protein sequence ID" value="CAD9824807.1"/>
    <property type="molecule type" value="Transcribed_RNA"/>
</dbReference>
<proteinExistence type="predicted"/>
<name>A0A7S2UQE5_9STRA</name>
<feature type="region of interest" description="Disordered" evidence="4">
    <location>
        <begin position="477"/>
        <end position="582"/>
    </location>
</feature>
<organism evidence="6">
    <name type="scientific">Attheya septentrionalis</name>
    <dbReference type="NCBI Taxonomy" id="420275"/>
    <lineage>
        <taxon>Eukaryota</taxon>
        <taxon>Sar</taxon>
        <taxon>Stramenopiles</taxon>
        <taxon>Ochrophyta</taxon>
        <taxon>Bacillariophyta</taxon>
        <taxon>Coscinodiscophyceae</taxon>
        <taxon>Chaetocerotophycidae</taxon>
        <taxon>Chaetocerotales</taxon>
        <taxon>Attheyaceae</taxon>
        <taxon>Attheya</taxon>
    </lineage>
</organism>
<comment type="subcellular location">
    <subcellularLocation>
        <location evidence="1">Endomembrane system</location>
    </subcellularLocation>
</comment>
<evidence type="ECO:0000256" key="1">
    <source>
        <dbReference type="ARBA" id="ARBA00004308"/>
    </source>
</evidence>
<evidence type="ECO:0000259" key="5">
    <source>
        <dbReference type="Pfam" id="PF11916"/>
    </source>
</evidence>
<dbReference type="InterPro" id="IPR026825">
    <property type="entry name" value="Vac14"/>
</dbReference>
<dbReference type="GO" id="GO:0006661">
    <property type="term" value="P:phosphatidylinositol biosynthetic process"/>
    <property type="evidence" value="ECO:0007669"/>
    <property type="project" value="InterPro"/>
</dbReference>
<feature type="compositionally biased region" description="Basic and acidic residues" evidence="4">
    <location>
        <begin position="500"/>
        <end position="521"/>
    </location>
</feature>
<feature type="compositionally biased region" description="Polar residues" evidence="4">
    <location>
        <begin position="572"/>
        <end position="582"/>
    </location>
</feature>
<keyword evidence="3" id="KW-0472">Membrane</keyword>
<evidence type="ECO:0000256" key="4">
    <source>
        <dbReference type="SAM" id="MobiDB-lite"/>
    </source>
</evidence>
<reference evidence="6" key="1">
    <citation type="submission" date="2021-01" db="EMBL/GenBank/DDBJ databases">
        <authorList>
            <person name="Corre E."/>
            <person name="Pelletier E."/>
            <person name="Niang G."/>
            <person name="Scheremetjew M."/>
            <person name="Finn R."/>
            <person name="Kale V."/>
            <person name="Holt S."/>
            <person name="Cochrane G."/>
            <person name="Meng A."/>
            <person name="Brown T."/>
            <person name="Cohen L."/>
        </authorList>
    </citation>
    <scope>NUCLEOTIDE SEQUENCE</scope>
    <source>
        <strain evidence="6">CCMP2084</strain>
    </source>
</reference>
<dbReference type="InterPro" id="IPR021841">
    <property type="entry name" value="VAC14_Fig4p-bd"/>
</dbReference>
<dbReference type="PANTHER" id="PTHR16023:SF0">
    <property type="entry name" value="PROTEIN VAC14 HOMOLOG"/>
    <property type="match status" value="1"/>
</dbReference>
<dbReference type="GO" id="GO:0070772">
    <property type="term" value="C:PAS complex"/>
    <property type="evidence" value="ECO:0007669"/>
    <property type="project" value="InterPro"/>
</dbReference>
<protein>
    <recommendedName>
        <fullName evidence="5">Vacuolar protein 14 C-terminal Fig4-binding domain-containing protein</fullName>
    </recommendedName>
</protein>
<dbReference type="AlphaFoldDB" id="A0A7S2UQE5"/>
<evidence type="ECO:0000313" key="6">
    <source>
        <dbReference type="EMBL" id="CAD9824807.1"/>
    </source>
</evidence>
<dbReference type="PANTHER" id="PTHR16023">
    <property type="entry name" value="TAX1 BINDING PROTEIN-RELATED"/>
    <property type="match status" value="1"/>
</dbReference>
<accession>A0A7S2UQE5</accession>
<gene>
    <name evidence="6" type="ORF">ASEP1449_LOCUS16641</name>
</gene>
<feature type="compositionally biased region" description="Basic and acidic residues" evidence="4">
    <location>
        <begin position="477"/>
        <end position="489"/>
    </location>
</feature>
<sequence>MMSRLCALQWVTVLYENVVPDSLKAEYAREFITPIIHQLVDNPPELIIFKSFEVLGKITVPVPGEMMLLGTHSSSLPSNDADESSDFIPQHPMDDASAMFALDILDPSRRQFKSRDREVFAALIHLHSHNHRLLPDLSRVIEFMCTLQPSEFVFISFSLELDRFVANRIKQRKATVAMASASASDAVSSKKLKREQQSFARDLEFVSSFVQQMSHVLLNANETAELREALQDSIGSKGTEGCDKQKALLFHILLHSFAHNTVVAISLCMWAGAFRTASTFLHQIDPLDVNLMLYLQLDQLIELLERPLFRHLHLRMLEGDIDPSEEGSSAMLFLLLKSIAMLIPQSTSYNVLCSRLTTLARFRQSAITLEGKRMLRNMKKAPNGSDTEIFVTRMITIRAIHCEATWRTVRMESLEPVEEAIEKSLQVLTTVDEAKGRRDWLGYANEAEENAANMKRRAESFGPRLVDKKGYNELHSLDPANIKDFDAQKLPETTSSNSKDAGDSKEDEPRHPDEVLPKDQVHNFQVLKSHGLVVHRGGASASAEPEHTKTRPTNLENGEKDEGDEGGWKDYWTQSTGEVPAD</sequence>